<evidence type="ECO:0000256" key="1">
    <source>
        <dbReference type="SAM" id="SignalP"/>
    </source>
</evidence>
<sequence>MIGTAHRLRVGAVLAVVALLGTTALAACSPDAASEGWKQLEGERITVEYPQDWTQGAGSGKKWVLAAETEGASIQVADPYDDSRTAAGAIGSLRLPARLKLDGYEPGDLRDITVEGADTALIQTFTYEDGGEPAQGAWIIASQRQPATSVAVTIAGTEVDQALIGHVTDTLRYEHSDESGPDESMEDDV</sequence>
<feature type="chain" id="PRO_5046960737" description="DUF4245 domain-containing protein" evidence="1">
    <location>
        <begin position="27"/>
        <end position="189"/>
    </location>
</feature>
<name>A0ABZ2MH87_9MICO</name>
<evidence type="ECO:0000313" key="3">
    <source>
        <dbReference type="Proteomes" id="UP001382727"/>
    </source>
</evidence>
<dbReference type="EMBL" id="CP144913">
    <property type="protein sequence ID" value="WXB76410.1"/>
    <property type="molecule type" value="Genomic_DNA"/>
</dbReference>
<keyword evidence="1" id="KW-0732">Signal</keyword>
<evidence type="ECO:0008006" key="4">
    <source>
        <dbReference type="Google" id="ProtNLM"/>
    </source>
</evidence>
<evidence type="ECO:0000313" key="2">
    <source>
        <dbReference type="EMBL" id="WXB76410.1"/>
    </source>
</evidence>
<keyword evidence="3" id="KW-1185">Reference proteome</keyword>
<dbReference type="Proteomes" id="UP001382727">
    <property type="component" value="Chromosome"/>
</dbReference>
<organism evidence="2 3">
    <name type="scientific">Janibacter alittae</name>
    <dbReference type="NCBI Taxonomy" id="3115209"/>
    <lineage>
        <taxon>Bacteria</taxon>
        <taxon>Bacillati</taxon>
        <taxon>Actinomycetota</taxon>
        <taxon>Actinomycetes</taxon>
        <taxon>Micrococcales</taxon>
        <taxon>Intrasporangiaceae</taxon>
        <taxon>Janibacter</taxon>
    </lineage>
</organism>
<accession>A0ABZ2MH87</accession>
<proteinExistence type="predicted"/>
<feature type="signal peptide" evidence="1">
    <location>
        <begin position="1"/>
        <end position="26"/>
    </location>
</feature>
<reference evidence="2 3" key="1">
    <citation type="submission" date="2024-02" db="EMBL/GenBank/DDBJ databases">
        <title>Janibacter sp. nov., isolated from gut of marine sandworm.</title>
        <authorList>
            <person name="Kim B."/>
            <person name="Jun M.O."/>
            <person name="Shin N.-R."/>
        </authorList>
    </citation>
    <scope>NUCLEOTIDE SEQUENCE [LARGE SCALE GENOMIC DNA]</scope>
    <source>
        <strain evidence="2 3">A1S7</strain>
    </source>
</reference>
<gene>
    <name evidence="2" type="ORF">V1351_15920</name>
</gene>
<dbReference type="PROSITE" id="PS51257">
    <property type="entry name" value="PROKAR_LIPOPROTEIN"/>
    <property type="match status" value="1"/>
</dbReference>
<dbReference type="RefSeq" id="WP_338749361.1">
    <property type="nucleotide sequence ID" value="NZ_CP144913.1"/>
</dbReference>
<protein>
    <recommendedName>
        <fullName evidence="4">DUF4245 domain-containing protein</fullName>
    </recommendedName>
</protein>